<dbReference type="EMBL" id="CM029044">
    <property type="protein sequence ID" value="KAG2603937.1"/>
    <property type="molecule type" value="Genomic_DNA"/>
</dbReference>
<accession>A0A8T0T0T3</accession>
<keyword evidence="3" id="KW-1185">Reference proteome</keyword>
<protein>
    <submittedName>
        <fullName evidence="2">Uncharacterized protein</fullName>
    </submittedName>
</protein>
<comment type="caution">
    <text evidence="2">The sequence shown here is derived from an EMBL/GenBank/DDBJ whole genome shotgun (WGS) entry which is preliminary data.</text>
</comment>
<dbReference type="Proteomes" id="UP000823388">
    <property type="component" value="Chromosome 4N"/>
</dbReference>
<evidence type="ECO:0000313" key="2">
    <source>
        <dbReference type="EMBL" id="KAG2603937.1"/>
    </source>
</evidence>
<evidence type="ECO:0000313" key="3">
    <source>
        <dbReference type="Proteomes" id="UP000823388"/>
    </source>
</evidence>
<dbReference type="AlphaFoldDB" id="A0A8T0T0T3"/>
<feature type="region of interest" description="Disordered" evidence="1">
    <location>
        <begin position="1"/>
        <end position="23"/>
    </location>
</feature>
<name>A0A8T0T0T3_PANVG</name>
<evidence type="ECO:0000256" key="1">
    <source>
        <dbReference type="SAM" id="MobiDB-lite"/>
    </source>
</evidence>
<reference evidence="2" key="1">
    <citation type="submission" date="2020-05" db="EMBL/GenBank/DDBJ databases">
        <title>WGS assembly of Panicum virgatum.</title>
        <authorList>
            <person name="Lovell J.T."/>
            <person name="Jenkins J."/>
            <person name="Shu S."/>
            <person name="Juenger T.E."/>
            <person name="Schmutz J."/>
        </authorList>
    </citation>
    <scope>NUCLEOTIDE SEQUENCE</scope>
    <source>
        <strain evidence="2">AP13</strain>
    </source>
</reference>
<organism evidence="2 3">
    <name type="scientific">Panicum virgatum</name>
    <name type="common">Blackwell switchgrass</name>
    <dbReference type="NCBI Taxonomy" id="38727"/>
    <lineage>
        <taxon>Eukaryota</taxon>
        <taxon>Viridiplantae</taxon>
        <taxon>Streptophyta</taxon>
        <taxon>Embryophyta</taxon>
        <taxon>Tracheophyta</taxon>
        <taxon>Spermatophyta</taxon>
        <taxon>Magnoliopsida</taxon>
        <taxon>Liliopsida</taxon>
        <taxon>Poales</taxon>
        <taxon>Poaceae</taxon>
        <taxon>PACMAD clade</taxon>
        <taxon>Panicoideae</taxon>
        <taxon>Panicodae</taxon>
        <taxon>Paniceae</taxon>
        <taxon>Panicinae</taxon>
        <taxon>Panicum</taxon>
        <taxon>Panicum sect. Hiantes</taxon>
    </lineage>
</organism>
<gene>
    <name evidence="2" type="ORF">PVAP13_4NG020681</name>
</gene>
<sequence length="225" mass="23458">MNCEAAPWPSPPRQKRPCQPILSSRTPSLPRVLAGVVDTPSQRGQASRCSPLPGAVVAASGVDTDLLGLLAAQGATTFGFTMLSTRCRCTGARGVCLAGARPSGAFSAALGAAAAAGGKRSRLCRQTLLFPAPPSVHGGWTPGPGVDGICSTVHPKAFTAGGRITVTLENHDHETQILHAVPRRAGHWEAWIMPSRRPSRRPPLGHSAADDSRLRTRVQGEGADD</sequence>
<proteinExistence type="predicted"/>
<feature type="region of interest" description="Disordered" evidence="1">
    <location>
        <begin position="195"/>
        <end position="225"/>
    </location>
</feature>